<comment type="caution">
    <text evidence="1">The sequence shown here is derived from an EMBL/GenBank/DDBJ whole genome shotgun (WGS) entry which is preliminary data.</text>
</comment>
<sequence length="75" mass="7883">MAAVIFCLGSGDRRNNYPRLANVDSRPVLLLADDRGIDVERASAVAMSPNCAAQVAACADVGPGVRLLWEPEEAG</sequence>
<dbReference type="RefSeq" id="WP_344867564.1">
    <property type="nucleotide sequence ID" value="NZ_BAAAZN010000021.1"/>
</dbReference>
<name>A0ABP6Y2D3_9PSEU</name>
<accession>A0ABP6Y2D3</accession>
<organism evidence="1 2">
    <name type="scientific">Amycolatopsis ultiminotia</name>
    <dbReference type="NCBI Taxonomy" id="543629"/>
    <lineage>
        <taxon>Bacteria</taxon>
        <taxon>Bacillati</taxon>
        <taxon>Actinomycetota</taxon>
        <taxon>Actinomycetes</taxon>
        <taxon>Pseudonocardiales</taxon>
        <taxon>Pseudonocardiaceae</taxon>
        <taxon>Amycolatopsis</taxon>
    </lineage>
</organism>
<reference evidence="2" key="1">
    <citation type="journal article" date="2019" name="Int. J. Syst. Evol. Microbiol.">
        <title>The Global Catalogue of Microorganisms (GCM) 10K type strain sequencing project: providing services to taxonomists for standard genome sequencing and annotation.</title>
        <authorList>
            <consortium name="The Broad Institute Genomics Platform"/>
            <consortium name="The Broad Institute Genome Sequencing Center for Infectious Disease"/>
            <person name="Wu L."/>
            <person name="Ma J."/>
        </authorList>
    </citation>
    <scope>NUCLEOTIDE SEQUENCE [LARGE SCALE GENOMIC DNA]</scope>
    <source>
        <strain evidence="2">JCM 16898</strain>
    </source>
</reference>
<evidence type="ECO:0000313" key="2">
    <source>
        <dbReference type="Proteomes" id="UP001500689"/>
    </source>
</evidence>
<dbReference type="Proteomes" id="UP001500689">
    <property type="component" value="Unassembled WGS sequence"/>
</dbReference>
<gene>
    <name evidence="1" type="ORF">GCM10022222_71050</name>
</gene>
<evidence type="ECO:0000313" key="1">
    <source>
        <dbReference type="EMBL" id="GAA3576178.1"/>
    </source>
</evidence>
<dbReference type="EMBL" id="BAAAZN010000021">
    <property type="protein sequence ID" value="GAA3576178.1"/>
    <property type="molecule type" value="Genomic_DNA"/>
</dbReference>
<keyword evidence="2" id="KW-1185">Reference proteome</keyword>
<protein>
    <submittedName>
        <fullName evidence="1">Uncharacterized protein</fullName>
    </submittedName>
</protein>
<proteinExistence type="predicted"/>